<evidence type="ECO:0000313" key="2">
    <source>
        <dbReference type="EMBL" id="KAH3788602.1"/>
    </source>
</evidence>
<reference evidence="2" key="2">
    <citation type="submission" date="2020-11" db="EMBL/GenBank/DDBJ databases">
        <authorList>
            <person name="McCartney M.A."/>
            <person name="Auch B."/>
            <person name="Kono T."/>
            <person name="Mallez S."/>
            <person name="Becker A."/>
            <person name="Gohl D.M."/>
            <person name="Silverstein K.A.T."/>
            <person name="Koren S."/>
            <person name="Bechman K.B."/>
            <person name="Herman A."/>
            <person name="Abrahante J.E."/>
            <person name="Garbe J."/>
        </authorList>
    </citation>
    <scope>NUCLEOTIDE SEQUENCE</scope>
    <source>
        <strain evidence="2">Duluth1</strain>
        <tissue evidence="2">Whole animal</tissue>
    </source>
</reference>
<feature type="region of interest" description="Disordered" evidence="1">
    <location>
        <begin position="32"/>
        <end position="51"/>
    </location>
</feature>
<dbReference type="Proteomes" id="UP000828390">
    <property type="component" value="Unassembled WGS sequence"/>
</dbReference>
<keyword evidence="3" id="KW-1185">Reference proteome</keyword>
<reference evidence="2" key="1">
    <citation type="journal article" date="2019" name="bioRxiv">
        <title>The Genome of the Zebra Mussel, Dreissena polymorpha: A Resource for Invasive Species Research.</title>
        <authorList>
            <person name="McCartney M.A."/>
            <person name="Auch B."/>
            <person name="Kono T."/>
            <person name="Mallez S."/>
            <person name="Zhang Y."/>
            <person name="Obille A."/>
            <person name="Becker A."/>
            <person name="Abrahante J.E."/>
            <person name="Garbe J."/>
            <person name="Badalamenti J.P."/>
            <person name="Herman A."/>
            <person name="Mangelson H."/>
            <person name="Liachko I."/>
            <person name="Sullivan S."/>
            <person name="Sone E.D."/>
            <person name="Koren S."/>
            <person name="Silverstein K.A.T."/>
            <person name="Beckman K.B."/>
            <person name="Gohl D.M."/>
        </authorList>
    </citation>
    <scope>NUCLEOTIDE SEQUENCE</scope>
    <source>
        <strain evidence="2">Duluth1</strain>
        <tissue evidence="2">Whole animal</tissue>
    </source>
</reference>
<protein>
    <submittedName>
        <fullName evidence="2">Uncharacterized protein</fullName>
    </submittedName>
</protein>
<dbReference type="EMBL" id="JAIWYP010000008">
    <property type="protein sequence ID" value="KAH3788602.1"/>
    <property type="molecule type" value="Genomic_DNA"/>
</dbReference>
<proteinExistence type="predicted"/>
<accession>A0A9D4IXW4</accession>
<gene>
    <name evidence="2" type="ORF">DPMN_166748</name>
</gene>
<organism evidence="2 3">
    <name type="scientific">Dreissena polymorpha</name>
    <name type="common">Zebra mussel</name>
    <name type="synonym">Mytilus polymorpha</name>
    <dbReference type="NCBI Taxonomy" id="45954"/>
    <lineage>
        <taxon>Eukaryota</taxon>
        <taxon>Metazoa</taxon>
        <taxon>Spiralia</taxon>
        <taxon>Lophotrochozoa</taxon>
        <taxon>Mollusca</taxon>
        <taxon>Bivalvia</taxon>
        <taxon>Autobranchia</taxon>
        <taxon>Heteroconchia</taxon>
        <taxon>Euheterodonta</taxon>
        <taxon>Imparidentia</taxon>
        <taxon>Neoheterodontei</taxon>
        <taxon>Myida</taxon>
        <taxon>Dreissenoidea</taxon>
        <taxon>Dreissenidae</taxon>
        <taxon>Dreissena</taxon>
    </lineage>
</organism>
<feature type="compositionally biased region" description="Polar residues" evidence="1">
    <location>
        <begin position="36"/>
        <end position="51"/>
    </location>
</feature>
<evidence type="ECO:0000313" key="3">
    <source>
        <dbReference type="Proteomes" id="UP000828390"/>
    </source>
</evidence>
<name>A0A9D4IXW4_DREPO</name>
<evidence type="ECO:0000256" key="1">
    <source>
        <dbReference type="SAM" id="MobiDB-lite"/>
    </source>
</evidence>
<sequence length="78" mass="8452">MTDEFLDVLINAMENMKKSDDGTLELKLKPTRKMATMSSRRSSTVSPLTTTQRASRAGALTVCSMLSCTQIGPLPSSI</sequence>
<comment type="caution">
    <text evidence="2">The sequence shown here is derived from an EMBL/GenBank/DDBJ whole genome shotgun (WGS) entry which is preliminary data.</text>
</comment>
<dbReference type="AlphaFoldDB" id="A0A9D4IXW4"/>